<dbReference type="Gene3D" id="3.40.50.12780">
    <property type="entry name" value="N-terminal domain of ligase-like"/>
    <property type="match status" value="1"/>
</dbReference>
<dbReference type="SUPFAM" id="SSF56801">
    <property type="entry name" value="Acetyl-CoA synthetase-like"/>
    <property type="match status" value="1"/>
</dbReference>
<reference evidence="2" key="1">
    <citation type="submission" date="2011-02" db="EMBL/GenBank/DDBJ databases">
        <title>Complete sequence of Methanobacterium sp. AL-21.</title>
        <authorList>
            <consortium name="US DOE Joint Genome Institute"/>
            <person name="Lucas S."/>
            <person name="Copeland A."/>
            <person name="Lapidus A."/>
            <person name="Cheng J.-F."/>
            <person name="Goodwin L."/>
            <person name="Pitluck S."/>
            <person name="Chertkov O."/>
            <person name="Detter J.C."/>
            <person name="Han C."/>
            <person name="Tapia R."/>
            <person name="Land M."/>
            <person name="Hauser L."/>
            <person name="Kyrpides N."/>
            <person name="Ivanova N."/>
            <person name="Mikhailova N."/>
            <person name="Pagani I."/>
            <person name="Cadillo-Quiroz H."/>
            <person name="Imachi H."/>
            <person name="Zinder S."/>
            <person name="Liu W."/>
            <person name="Woyke T."/>
        </authorList>
    </citation>
    <scope>NUCLEOTIDE SEQUENCE [LARGE SCALE GENOMIC DNA]</scope>
    <source>
        <strain evidence="2">AL-21</strain>
    </source>
</reference>
<dbReference type="KEGG" id="mel:Metbo_0861"/>
<dbReference type="STRING" id="877455.Metbo_0861"/>
<evidence type="ECO:0000313" key="2">
    <source>
        <dbReference type="Proteomes" id="UP000007490"/>
    </source>
</evidence>
<dbReference type="RefSeq" id="WP_013644462.1">
    <property type="nucleotide sequence ID" value="NC_015216.1"/>
</dbReference>
<dbReference type="GeneID" id="10277310"/>
<protein>
    <submittedName>
        <fullName evidence="1">Capsular polysaccharide biosynthesis protein</fullName>
    </submittedName>
</protein>
<dbReference type="InterPro" id="IPR053158">
    <property type="entry name" value="CapK_Type1_Caps_Biosynth"/>
</dbReference>
<reference evidence="1 2" key="2">
    <citation type="journal article" date="2014" name="Int. J. Syst. Evol. Microbiol.">
        <title>Methanobacterium paludis sp. nov. and a novel strain of Methanobacterium lacus isolated from northern peatlands.</title>
        <authorList>
            <person name="Cadillo-Quiroz H."/>
            <person name="Brauer S.L."/>
            <person name="Goodson N."/>
            <person name="Yavitt J.B."/>
            <person name="Zinder S.H."/>
        </authorList>
    </citation>
    <scope>NUCLEOTIDE SEQUENCE [LARGE SCALE GENOMIC DNA]</scope>
    <source>
        <strain evidence="1 2">AL-21</strain>
    </source>
</reference>
<dbReference type="AlphaFoldDB" id="F0TBN4"/>
<gene>
    <name evidence="1" type="ordered locus">Metbo_0861</name>
</gene>
<accession>F0TBN4</accession>
<dbReference type="OrthoDB" id="37928at2157"/>
<keyword evidence="2" id="KW-1185">Reference proteome</keyword>
<dbReference type="PANTHER" id="PTHR36932:SF1">
    <property type="entry name" value="CAPSULAR POLYSACCHARIDE BIOSYNTHESIS PROTEIN"/>
    <property type="match status" value="1"/>
</dbReference>
<proteinExistence type="predicted"/>
<organism evidence="1 2">
    <name type="scientific">Methanobacterium lacus (strain AL-21)</name>
    <dbReference type="NCBI Taxonomy" id="877455"/>
    <lineage>
        <taxon>Archaea</taxon>
        <taxon>Methanobacteriati</taxon>
        <taxon>Methanobacteriota</taxon>
        <taxon>Methanomada group</taxon>
        <taxon>Methanobacteria</taxon>
        <taxon>Methanobacteriales</taxon>
        <taxon>Methanobacteriaceae</taxon>
        <taxon>Methanobacterium</taxon>
    </lineage>
</organism>
<dbReference type="HOGENOM" id="CLU_035301_5_2_2"/>
<evidence type="ECO:0000313" key="1">
    <source>
        <dbReference type="EMBL" id="ADZ09111.1"/>
    </source>
</evidence>
<dbReference type="Proteomes" id="UP000007490">
    <property type="component" value="Chromosome"/>
</dbReference>
<sequence>MWRKQFIASYYSYQYKNIFENLKKYEKTQFWSLKELEKLQWKKLKNLIIYAYEYVPFYRKLYKSENIDPKDIKSPDQLKKLPIITKRDINDNINDMKSILCQDKDFIKNSSGGSTGENLFFYNDKNRLNIREALTIRGNKWAGLNLGVKNVYLWGSQFDISLQDRFLVKMYNKLAGTLFLSSFNLNDDKMGEYAKKIVKHSPQVLVAYPSSLNTFAQYINQNEILNIDINSIITSGETLFDYQRDLIESTFKCNIFNRYGCREFGPIAHECSEHMGMHLNMEHVYIQFLESKNCKYSNLIITDLDNYVMPFINYEIGDNGNIIEENCNCGRKLPLINIEGRIFDVIVGTNGNHIGGTFWTIFFRHINGIKQFQILQKNKNKIIIKIIVNADYKIEYTEKLINKLKSICGIEMKIEIIIVNEIPLPKSGKHRFIISNLKNK</sequence>
<dbReference type="PANTHER" id="PTHR36932">
    <property type="entry name" value="CAPSULAR POLYSACCHARIDE BIOSYNTHESIS PROTEIN"/>
    <property type="match status" value="1"/>
</dbReference>
<dbReference type="EMBL" id="CP002551">
    <property type="protein sequence ID" value="ADZ09111.1"/>
    <property type="molecule type" value="Genomic_DNA"/>
</dbReference>
<dbReference type="eggNOG" id="arCOG02624">
    <property type="taxonomic scope" value="Archaea"/>
</dbReference>
<dbReference type="InterPro" id="IPR042099">
    <property type="entry name" value="ANL_N_sf"/>
</dbReference>
<name>F0TBN4_METLA</name>